<dbReference type="NCBIfam" id="TIGR00231">
    <property type="entry name" value="small_GTP"/>
    <property type="match status" value="2"/>
</dbReference>
<dbReference type="AlphaFoldDB" id="X1UNY2"/>
<dbReference type="PANTHER" id="PTHR43834:SF6">
    <property type="entry name" value="GTPASE DER"/>
    <property type="match status" value="1"/>
</dbReference>
<proteinExistence type="predicted"/>
<dbReference type="Pfam" id="PF00009">
    <property type="entry name" value="GTP_EFTU"/>
    <property type="match status" value="1"/>
</dbReference>
<evidence type="ECO:0000259" key="1">
    <source>
        <dbReference type="Pfam" id="PF00009"/>
    </source>
</evidence>
<dbReference type="GO" id="GO:0003924">
    <property type="term" value="F:GTPase activity"/>
    <property type="evidence" value="ECO:0007669"/>
    <property type="project" value="InterPro"/>
</dbReference>
<dbReference type="GO" id="GO:0043022">
    <property type="term" value="F:ribosome binding"/>
    <property type="evidence" value="ECO:0007669"/>
    <property type="project" value="TreeGrafter"/>
</dbReference>
<evidence type="ECO:0008006" key="4">
    <source>
        <dbReference type="Google" id="ProtNLM"/>
    </source>
</evidence>
<gene>
    <name evidence="3" type="ORF">S12H4_56774</name>
</gene>
<dbReference type="Gene3D" id="3.40.50.300">
    <property type="entry name" value="P-loop containing nucleotide triphosphate hydrolases"/>
    <property type="match status" value="2"/>
</dbReference>
<dbReference type="PANTHER" id="PTHR43834">
    <property type="entry name" value="GTPASE DER"/>
    <property type="match status" value="1"/>
</dbReference>
<dbReference type="InterPro" id="IPR000795">
    <property type="entry name" value="T_Tr_GTP-bd_dom"/>
</dbReference>
<dbReference type="SUPFAM" id="SSF52540">
    <property type="entry name" value="P-loop containing nucleoside triphosphate hydrolases"/>
    <property type="match status" value="1"/>
</dbReference>
<feature type="domain" description="Tr-type G" evidence="1">
    <location>
        <begin position="21"/>
        <end position="106"/>
    </location>
</feature>
<feature type="domain" description="G" evidence="2">
    <location>
        <begin position="119"/>
        <end position="207"/>
    </location>
</feature>
<dbReference type="Pfam" id="PF01926">
    <property type="entry name" value="MMR_HSR1"/>
    <property type="match status" value="1"/>
</dbReference>
<feature type="non-terminal residue" evidence="3">
    <location>
        <position position="210"/>
    </location>
</feature>
<feature type="non-terminal residue" evidence="3">
    <location>
        <position position="1"/>
    </location>
</feature>
<evidence type="ECO:0000259" key="2">
    <source>
        <dbReference type="Pfam" id="PF01926"/>
    </source>
</evidence>
<sequence>GYVPSKADRITSLVSQQVDLAIDEGDIILFTVDAIEGVTPLDREIADSLRKNGKRVLLVVNKVDNEKREQVIYDFFKLGFERIFPVSSIHGRGVAELLDEIVKLIPEKRLEDVEKRIKLAIIGRPNVGKSSFFNRIIDEERVIVDEKPGTTRDAIDTDFEFEGEKLTIIDTAGIRRKPRVRTDLEYYTIKRAIGALLLCDVAMVMVDGSV</sequence>
<accession>X1UNY2</accession>
<dbReference type="GO" id="GO:0005525">
    <property type="term" value="F:GTP binding"/>
    <property type="evidence" value="ECO:0007669"/>
    <property type="project" value="InterPro"/>
</dbReference>
<protein>
    <recommendedName>
        <fullName evidence="4">GTPase Der</fullName>
    </recommendedName>
</protein>
<organism evidence="3">
    <name type="scientific">marine sediment metagenome</name>
    <dbReference type="NCBI Taxonomy" id="412755"/>
    <lineage>
        <taxon>unclassified sequences</taxon>
        <taxon>metagenomes</taxon>
        <taxon>ecological metagenomes</taxon>
    </lineage>
</organism>
<dbReference type="InterPro" id="IPR005225">
    <property type="entry name" value="Small_GTP-bd"/>
</dbReference>
<dbReference type="InterPro" id="IPR027417">
    <property type="entry name" value="P-loop_NTPase"/>
</dbReference>
<reference evidence="3" key="1">
    <citation type="journal article" date="2014" name="Front. Microbiol.">
        <title>High frequency of phylogenetically diverse reductive dehalogenase-homologous genes in deep subseafloor sedimentary metagenomes.</title>
        <authorList>
            <person name="Kawai M."/>
            <person name="Futagami T."/>
            <person name="Toyoda A."/>
            <person name="Takaki Y."/>
            <person name="Nishi S."/>
            <person name="Hori S."/>
            <person name="Arai W."/>
            <person name="Tsubouchi T."/>
            <person name="Morono Y."/>
            <person name="Uchiyama I."/>
            <person name="Ito T."/>
            <person name="Fujiyama A."/>
            <person name="Inagaki F."/>
            <person name="Takami H."/>
        </authorList>
    </citation>
    <scope>NUCLEOTIDE SEQUENCE</scope>
    <source>
        <strain evidence="3">Expedition CK06-06</strain>
    </source>
</reference>
<evidence type="ECO:0000313" key="3">
    <source>
        <dbReference type="EMBL" id="GAJ19188.1"/>
    </source>
</evidence>
<dbReference type="InterPro" id="IPR006073">
    <property type="entry name" value="GTP-bd"/>
</dbReference>
<name>X1UNY2_9ZZZZ</name>
<comment type="caution">
    <text evidence="3">The sequence shown here is derived from an EMBL/GenBank/DDBJ whole genome shotgun (WGS) entry which is preliminary data.</text>
</comment>
<dbReference type="EMBL" id="BARW01036607">
    <property type="protein sequence ID" value="GAJ19188.1"/>
    <property type="molecule type" value="Genomic_DNA"/>
</dbReference>